<keyword evidence="6" id="KW-0285">Flavoprotein</keyword>
<comment type="subcellular location">
    <subcellularLocation>
        <location evidence="3">Cytoplasm</location>
    </subcellularLocation>
</comment>
<keyword evidence="13" id="KW-1185">Reference proteome</keyword>
<dbReference type="GO" id="GO:0033787">
    <property type="term" value="F:cyanocobalamin reductase (cyanide-eliminating) (NADP+) activity"/>
    <property type="evidence" value="ECO:0007669"/>
    <property type="project" value="TreeGrafter"/>
</dbReference>
<dbReference type="EMBL" id="OC915037">
    <property type="protein sequence ID" value="CAD7638287.1"/>
    <property type="molecule type" value="Genomic_DNA"/>
</dbReference>
<evidence type="ECO:0000256" key="3">
    <source>
        <dbReference type="ARBA" id="ARBA00004496"/>
    </source>
</evidence>
<evidence type="ECO:0000256" key="10">
    <source>
        <dbReference type="ARBA" id="ARBA00023002"/>
    </source>
</evidence>
<evidence type="ECO:0000256" key="2">
    <source>
        <dbReference type="ARBA" id="ARBA00001974"/>
    </source>
</evidence>
<comment type="similarity">
    <text evidence="4">Belongs to the MMACHC family.</text>
</comment>
<name>A0A7R9LAW2_9ACAR</name>
<dbReference type="GO" id="GO:0071949">
    <property type="term" value="F:FAD binding"/>
    <property type="evidence" value="ECO:0007669"/>
    <property type="project" value="TreeGrafter"/>
</dbReference>
<accession>A0A7R9LAW2</accession>
<evidence type="ECO:0000256" key="1">
    <source>
        <dbReference type="ARBA" id="ARBA00001917"/>
    </source>
</evidence>
<evidence type="ECO:0000313" key="12">
    <source>
        <dbReference type="EMBL" id="CAD7638287.1"/>
    </source>
</evidence>
<keyword evidence="10" id="KW-0560">Oxidoreductase</keyword>
<keyword evidence="5" id="KW-0963">Cytoplasm</keyword>
<comment type="cofactor">
    <cofactor evidence="1">
        <name>FMN</name>
        <dbReference type="ChEBI" id="CHEBI:58210"/>
    </cofactor>
</comment>
<proteinExistence type="inferred from homology"/>
<keyword evidence="8" id="KW-0274">FAD</keyword>
<organism evidence="12">
    <name type="scientific">Oppiella nova</name>
    <dbReference type="NCBI Taxonomy" id="334625"/>
    <lineage>
        <taxon>Eukaryota</taxon>
        <taxon>Metazoa</taxon>
        <taxon>Ecdysozoa</taxon>
        <taxon>Arthropoda</taxon>
        <taxon>Chelicerata</taxon>
        <taxon>Arachnida</taxon>
        <taxon>Acari</taxon>
        <taxon>Acariformes</taxon>
        <taxon>Sarcoptiformes</taxon>
        <taxon>Oribatida</taxon>
        <taxon>Brachypylina</taxon>
        <taxon>Oppioidea</taxon>
        <taxon>Oppiidae</taxon>
        <taxon>Oppiella</taxon>
    </lineage>
</organism>
<protein>
    <recommendedName>
        <fullName evidence="11">Cyanocobalamin reductase (cyanide-eliminating)</fullName>
    </recommendedName>
</protein>
<dbReference type="InterPro" id="IPR032037">
    <property type="entry name" value="MMACHC"/>
</dbReference>
<dbReference type="GO" id="GO:0005737">
    <property type="term" value="C:cytoplasm"/>
    <property type="evidence" value="ECO:0007669"/>
    <property type="project" value="UniProtKB-SubCell"/>
</dbReference>
<dbReference type="AlphaFoldDB" id="A0A7R9LAW2"/>
<evidence type="ECO:0000313" key="13">
    <source>
        <dbReference type="Proteomes" id="UP000728032"/>
    </source>
</evidence>
<dbReference type="Proteomes" id="UP000728032">
    <property type="component" value="Unassembled WGS sequence"/>
</dbReference>
<dbReference type="OrthoDB" id="409189at2759"/>
<dbReference type="GO" id="GO:0032451">
    <property type="term" value="F:demethylase activity"/>
    <property type="evidence" value="ECO:0007669"/>
    <property type="project" value="TreeGrafter"/>
</dbReference>
<keyword evidence="7" id="KW-0288">FMN</keyword>
<sequence length="250" mass="29458">MNLKNLSKQEFECLSRQLKTQLSSIGLEAHPFKIQWYNLMVSPKFRLPFDDNCIAFAIISTPDMFEMAFLPFLRSNLFDTNSTNDPIDECMKYHLNSIKLSFCEFAVEVIHDFELFMPNRRPKVLVQTAAHVSGAAFYYKSEAVESTDPSIRQLGVCIHPRYGGWFAIRGIVVFTHLTYEPLEQRQPKDVIQTVDLKKKLLFKFNNEWFDWSYRDIIPVTKKYSDLQIKYFSLKPCDRKEFLNYLIDFKN</sequence>
<reference evidence="12" key="1">
    <citation type="submission" date="2020-11" db="EMBL/GenBank/DDBJ databases">
        <authorList>
            <person name="Tran Van P."/>
        </authorList>
    </citation>
    <scope>NUCLEOTIDE SEQUENCE</scope>
</reference>
<gene>
    <name evidence="12" type="ORF">ONB1V03_LOCUS1322</name>
</gene>
<keyword evidence="9" id="KW-0521">NADP</keyword>
<dbReference type="EMBL" id="CAJPVJ010000212">
    <property type="protein sequence ID" value="CAG2161718.1"/>
    <property type="molecule type" value="Genomic_DNA"/>
</dbReference>
<dbReference type="Pfam" id="PF16690">
    <property type="entry name" value="MMACHC"/>
    <property type="match status" value="1"/>
</dbReference>
<evidence type="ECO:0000256" key="6">
    <source>
        <dbReference type="ARBA" id="ARBA00022630"/>
    </source>
</evidence>
<dbReference type="PANTHER" id="PTHR31457">
    <property type="entry name" value="METHYLMALONIC ACIDURIA AND HOMOCYSTINURIA TYPE C PROTEIN"/>
    <property type="match status" value="1"/>
</dbReference>
<evidence type="ECO:0000256" key="5">
    <source>
        <dbReference type="ARBA" id="ARBA00022490"/>
    </source>
</evidence>
<evidence type="ECO:0000256" key="11">
    <source>
        <dbReference type="ARBA" id="ARBA00031313"/>
    </source>
</evidence>
<dbReference type="CDD" id="cd12959">
    <property type="entry name" value="MMACHC-like"/>
    <property type="match status" value="1"/>
</dbReference>
<dbReference type="GO" id="GO:0009235">
    <property type="term" value="P:cobalamin metabolic process"/>
    <property type="evidence" value="ECO:0007669"/>
    <property type="project" value="TreeGrafter"/>
</dbReference>
<evidence type="ECO:0000256" key="9">
    <source>
        <dbReference type="ARBA" id="ARBA00022857"/>
    </source>
</evidence>
<evidence type="ECO:0000256" key="4">
    <source>
        <dbReference type="ARBA" id="ARBA00007762"/>
    </source>
</evidence>
<evidence type="ECO:0000256" key="7">
    <source>
        <dbReference type="ARBA" id="ARBA00022643"/>
    </source>
</evidence>
<comment type="cofactor">
    <cofactor evidence="2">
        <name>FAD</name>
        <dbReference type="ChEBI" id="CHEBI:57692"/>
    </cofactor>
</comment>
<evidence type="ECO:0000256" key="8">
    <source>
        <dbReference type="ARBA" id="ARBA00022827"/>
    </source>
</evidence>
<dbReference type="PANTHER" id="PTHR31457:SF2">
    <property type="entry name" value="CYANOCOBALAMIN REDUCTASE _ ALKYLCOBALAMIN DEALKYLASE"/>
    <property type="match status" value="1"/>
</dbReference>